<comment type="caution">
    <text evidence="2">The sequence shown here is derived from an EMBL/GenBank/DDBJ whole genome shotgun (WGS) entry which is preliminary data.</text>
</comment>
<organism evidence="2">
    <name type="scientific">marine sediment metagenome</name>
    <dbReference type="NCBI Taxonomy" id="412755"/>
    <lineage>
        <taxon>unclassified sequences</taxon>
        <taxon>metagenomes</taxon>
        <taxon>ecological metagenomes</taxon>
    </lineage>
</organism>
<evidence type="ECO:0000313" key="2">
    <source>
        <dbReference type="EMBL" id="GAF81130.1"/>
    </source>
</evidence>
<protein>
    <recommendedName>
        <fullName evidence="1">4-fold beta flower domain-containing protein</fullName>
    </recommendedName>
</protein>
<name>X0TYA4_9ZZZZ</name>
<gene>
    <name evidence="2" type="ORF">S01H1_11663</name>
</gene>
<proteinExistence type="predicted"/>
<dbReference type="Pfam" id="PF21784">
    <property type="entry name" value="Bflower"/>
    <property type="match status" value="1"/>
</dbReference>
<accession>X0TYA4</accession>
<sequence>MGWIWTWGGTCFGYRDGDKLWDHEGRHVGVFQGDEVYGLDGRYLGEIKDNLLIINESKKPRWRTAFAPYAKRAGRSKHADCAE</sequence>
<feature type="domain" description="4-fold beta flower" evidence="1">
    <location>
        <begin position="3"/>
        <end position="52"/>
    </location>
</feature>
<dbReference type="EMBL" id="BARS01005950">
    <property type="protein sequence ID" value="GAF81130.1"/>
    <property type="molecule type" value="Genomic_DNA"/>
</dbReference>
<dbReference type="InterPro" id="IPR048911">
    <property type="entry name" value="Bflower"/>
</dbReference>
<dbReference type="AlphaFoldDB" id="X0TYA4"/>
<reference evidence="2" key="1">
    <citation type="journal article" date="2014" name="Front. Microbiol.">
        <title>High frequency of phylogenetically diverse reductive dehalogenase-homologous genes in deep subseafloor sedimentary metagenomes.</title>
        <authorList>
            <person name="Kawai M."/>
            <person name="Futagami T."/>
            <person name="Toyoda A."/>
            <person name="Takaki Y."/>
            <person name="Nishi S."/>
            <person name="Hori S."/>
            <person name="Arai W."/>
            <person name="Tsubouchi T."/>
            <person name="Morono Y."/>
            <person name="Uchiyama I."/>
            <person name="Ito T."/>
            <person name="Fujiyama A."/>
            <person name="Inagaki F."/>
            <person name="Takami H."/>
        </authorList>
    </citation>
    <scope>NUCLEOTIDE SEQUENCE</scope>
    <source>
        <strain evidence="2">Expedition CK06-06</strain>
    </source>
</reference>
<evidence type="ECO:0000259" key="1">
    <source>
        <dbReference type="Pfam" id="PF21784"/>
    </source>
</evidence>